<sequence>MSESHEQPVPSARNGEPRRCPWHATYDPLSPEELSEPTVTMEKARRESPVFYSERMGMWAVANRADILTVLRDKKNFSARRAMPFPEVPDIVRDRLPKLNGKAVYPSALTPLVKDDPHHRPARALLQAPFTPRRVLDREPRIRAIATRLLSAHEDGPFDFIGGYSIQLALRVIGDIVGIPEADLPFIERSIDAVFQLNGLGLTDPAAIDTCAKAVADYWDYIYAIAEDRCASPRDDFTSVMAQTRKPDGELPTPRDIAENIHSIISPGFETSAQAINWGMSSILTHRDQWELLKADRSLVEQAITEMLRYRTVLKRAFRVTTNDVEVGGVTIPKDSMVTLLYPSANRDQAHHADPDTFDIRRTEDNLAFGRFQHTCVGAPMARLEMKVTVELFLDRYPNAYMPEQDLEWRSDARIHALTGCLLDLRAREAVAS</sequence>
<dbReference type="GO" id="GO:0020037">
    <property type="term" value="F:heme binding"/>
    <property type="evidence" value="ECO:0007669"/>
    <property type="project" value="InterPro"/>
</dbReference>
<dbReference type="InterPro" id="IPR001128">
    <property type="entry name" value="Cyt_P450"/>
</dbReference>
<protein>
    <submittedName>
        <fullName evidence="3">Cytochrome P450</fullName>
    </submittedName>
</protein>
<dbReference type="SUPFAM" id="SSF48264">
    <property type="entry name" value="Cytochrome P450"/>
    <property type="match status" value="1"/>
</dbReference>
<dbReference type="InterPro" id="IPR002397">
    <property type="entry name" value="Cyt_P450_B"/>
</dbReference>
<dbReference type="InterPro" id="IPR036396">
    <property type="entry name" value="Cyt_P450_sf"/>
</dbReference>
<dbReference type="PANTHER" id="PTHR46696">
    <property type="entry name" value="P450, PUTATIVE (EUROFUNG)-RELATED"/>
    <property type="match status" value="1"/>
</dbReference>
<accession>A0A7X5XA17</accession>
<evidence type="ECO:0000256" key="2">
    <source>
        <dbReference type="SAM" id="MobiDB-lite"/>
    </source>
</evidence>
<proteinExistence type="inferred from homology"/>
<evidence type="ECO:0000256" key="1">
    <source>
        <dbReference type="ARBA" id="ARBA00010617"/>
    </source>
</evidence>
<dbReference type="Gene3D" id="1.10.630.10">
    <property type="entry name" value="Cytochrome P450"/>
    <property type="match status" value="1"/>
</dbReference>
<dbReference type="Proteomes" id="UP000536624">
    <property type="component" value="Unassembled WGS sequence"/>
</dbReference>
<dbReference type="PRINTS" id="PR00359">
    <property type="entry name" value="BP450"/>
</dbReference>
<dbReference type="PANTHER" id="PTHR46696:SF6">
    <property type="entry name" value="P450, PUTATIVE (EUROFUNG)-RELATED"/>
    <property type="match status" value="1"/>
</dbReference>
<gene>
    <name evidence="3" type="ORF">SMALB_7543</name>
</gene>
<dbReference type="EMBL" id="JAALLH010000002">
    <property type="protein sequence ID" value="NIY69419.1"/>
    <property type="molecule type" value="Genomic_DNA"/>
</dbReference>
<comment type="caution">
    <text evidence="3">The sequence shown here is derived from an EMBL/GenBank/DDBJ whole genome shotgun (WGS) entry which is preliminary data.</text>
</comment>
<feature type="region of interest" description="Disordered" evidence="2">
    <location>
        <begin position="1"/>
        <end position="42"/>
    </location>
</feature>
<dbReference type="GO" id="GO:0005506">
    <property type="term" value="F:iron ion binding"/>
    <property type="evidence" value="ECO:0007669"/>
    <property type="project" value="InterPro"/>
</dbReference>
<dbReference type="RefSeq" id="WP_167504646.1">
    <property type="nucleotide sequence ID" value="NZ_JAALLH010000002.1"/>
</dbReference>
<name>A0A7X5XA17_STRMQ</name>
<evidence type="ECO:0000313" key="3">
    <source>
        <dbReference type="EMBL" id="NIY69419.1"/>
    </source>
</evidence>
<evidence type="ECO:0000313" key="4">
    <source>
        <dbReference type="Proteomes" id="UP000536624"/>
    </source>
</evidence>
<dbReference type="Pfam" id="PF00067">
    <property type="entry name" value="p450"/>
    <property type="match status" value="1"/>
</dbReference>
<reference evidence="3 4" key="1">
    <citation type="submission" date="2020-02" db="EMBL/GenBank/DDBJ databases">
        <title>Streptomyces malaysiensis DSM14702 (JHCC583434, PFL_A843) Genome sequencing and assembly.</title>
        <authorList>
            <person name="Samborskyy M."/>
        </authorList>
    </citation>
    <scope>NUCLEOTIDE SEQUENCE [LARGE SCALE GENOMIC DNA]</scope>
    <source>
        <strain evidence="3 4">DSM 14702</strain>
    </source>
</reference>
<dbReference type="AlphaFoldDB" id="A0A7X5XA17"/>
<dbReference type="PRINTS" id="PR00385">
    <property type="entry name" value="P450"/>
</dbReference>
<organism evidence="3 4">
    <name type="scientific">Streptomyces malaysiensis</name>
    <dbReference type="NCBI Taxonomy" id="92644"/>
    <lineage>
        <taxon>Bacteria</taxon>
        <taxon>Bacillati</taxon>
        <taxon>Actinomycetota</taxon>
        <taxon>Actinomycetes</taxon>
        <taxon>Kitasatosporales</taxon>
        <taxon>Streptomycetaceae</taxon>
        <taxon>Streptomyces</taxon>
        <taxon>Streptomyces violaceusniger group</taxon>
    </lineage>
</organism>
<dbReference type="GO" id="GO:0016705">
    <property type="term" value="F:oxidoreductase activity, acting on paired donors, with incorporation or reduction of molecular oxygen"/>
    <property type="evidence" value="ECO:0007669"/>
    <property type="project" value="InterPro"/>
</dbReference>
<dbReference type="GO" id="GO:0004497">
    <property type="term" value="F:monooxygenase activity"/>
    <property type="evidence" value="ECO:0007669"/>
    <property type="project" value="InterPro"/>
</dbReference>
<comment type="similarity">
    <text evidence="1">Belongs to the cytochrome P450 family.</text>
</comment>